<proteinExistence type="predicted"/>
<protein>
    <recommendedName>
        <fullName evidence="2">DUF2511 domain-containing protein</fullName>
    </recommendedName>
</protein>
<evidence type="ECO:0000313" key="1">
    <source>
        <dbReference type="EMBL" id="ASN71763.1"/>
    </source>
</evidence>
<reference evidence="1" key="1">
    <citation type="submission" date="2017-06" db="EMBL/GenBank/DDBJ databases">
        <title>Novel phages from South African skin metaviromes.</title>
        <authorList>
            <person name="van Zyl L.J."/>
            <person name="Abrahams Y."/>
            <person name="Stander E.A."/>
            <person name="Kirby B.M."/>
            <person name="Clavaud C."/>
            <person name="Farcet C."/>
            <person name="Breton L."/>
            <person name="Trindade M.I."/>
        </authorList>
    </citation>
    <scope>NUCLEOTIDE SEQUENCE</scope>
</reference>
<sequence length="107" mass="11455">MRKFLLGLLLASPLALAAPPKLISAEEFGTDWPFTTEEMHLQCLPGNAVVVTDPETGRMYGLNGPANAKARQLGLEPLNDVWAESKSTPGLKQSVGPVIEAGLKLCR</sequence>
<dbReference type="InterPro" id="IPR019648">
    <property type="entry name" value="YebY"/>
</dbReference>
<accession>A0A2H4JCQ9</accession>
<name>A0A2H4JCQ9_9CAUD</name>
<gene>
    <name evidence="1" type="ORF">3S12_30</name>
</gene>
<dbReference type="EMBL" id="MF417932">
    <property type="protein sequence ID" value="ASN71763.1"/>
    <property type="molecule type" value="Genomic_DNA"/>
</dbReference>
<evidence type="ECO:0008006" key="2">
    <source>
        <dbReference type="Google" id="ProtNLM"/>
    </source>
</evidence>
<dbReference type="Pfam" id="PF10709">
    <property type="entry name" value="DUF2511"/>
    <property type="match status" value="1"/>
</dbReference>
<organism evidence="1">
    <name type="scientific">uncultured Caudovirales phage</name>
    <dbReference type="NCBI Taxonomy" id="2100421"/>
    <lineage>
        <taxon>Viruses</taxon>
        <taxon>Duplodnaviria</taxon>
        <taxon>Heunggongvirae</taxon>
        <taxon>Uroviricota</taxon>
        <taxon>Caudoviricetes</taxon>
        <taxon>Peduoviridae</taxon>
        <taxon>Maltschvirus</taxon>
        <taxon>Maltschvirus maltsch</taxon>
    </lineage>
</organism>